<reference evidence="1" key="1">
    <citation type="submission" date="2023-10" db="EMBL/GenBank/DDBJ databases">
        <authorList>
            <person name="Rodriguez Cubillos JULIANA M."/>
            <person name="De Vega J."/>
        </authorList>
    </citation>
    <scope>NUCLEOTIDE SEQUENCE</scope>
</reference>
<name>A0ACB0I7Q8_TRIPR</name>
<sequence length="2267" mass="257462">MAIPRFASWVYSTEYSDSNRAKGSNTHATRVPPIKPVVVSQPENLDDPRNAYQGPDSFDDVPKVPRLEETHQKFKAIEDRLSMMEGGKDPLDLANMCLVPDLVLPPKFKVPDFEKYKGLNCPKNHLIMYSRKMASFANDDKLMMHCFQDSLTGASLNWYMQLEGSRIRSWRDLANAFIKQYQYNIDLAPDRAQLQNMSQKEGELFKVYAQRWRELAAQVRPPLSETEMADMFTNTLQGAYYEKMVGSVSSGFADLVKIGERIENGLKSGKIQAAVGNQNVLKKSTSGFVRKKEGEANVVTSKNNKSYPAIPAHVPYFPFPYLATAQHQLPQGYPTPQIVQAPANHAPQPTQQQARKIFDPIPVPYSQLLPYLVHDGMVIPRALKPMTPPFPAWYDANSKCEFHAGTEGHATDNCRAFKHKVQELLDKKLLTFKENGPNVKDNPLPGHNGPSVNQVEGSEELIKEAIRIKTPLAVIRETLLSFDQFQGMHHQCKVCDENPNHCVKMRECLQGLMNQGLVQIGYAKKESTVLMLEQHEHEKCLKPIEIIYRKLEVPVEKPESLVVHVPSPFPFKSTKVVPWNYDTSAYIQGKPMTIPDPVVINIDGLGRMTRSGRVFAPEQPQKSIEITSPPKDNEAPTSSGQVELSKGKDKQDEMDEFLKIIKKSDYKVVDQLSQTPSKISILSLLMSSEAHRAALLKLLTTAHVNQDITVDQFDGVCNNITASRCLGFTDAELPSEGPSHNKALHISMKCQDNTIARVLVDTGSSLNVMPKSTLEKLDLDGPVLKQSNLIVKAFDGSQRGVIGEIELPMLIGPHVFLISFQVMDINPSYSCLLGRPWIHAAGAVTSTLHQKLKFIVEDKLVIVSGEEDTLVSHLGSFRYVETDSGIVETAFQALEIANAMTVNPPKTRAFITSWRKLKTSLEEGYLGGWGRVLTLPRKKDRLGLGYQPLNNSLMESKGITSSIQETFRYAGFRSESQINMIDEVKIDIDALEASLQDLKIGDTEAKGSHTLGTTSKVSITSLKSLKLAIDNKLLERWGKVLVIPVKNDRFGLGYQPNRIPSIQETFRCAGFRDEDQINMVNEEASKGDHNWVYPCSAETKLTNWKTVDVPKIVLISKYEPMNNNSAVISHDFELPINHAEEEEEEDYEFPEELARLLEQEQKVIQPHQELVDVINLGNEEEKKEVKVGASLKPEVKGKLVKLLQEYVDVFAWSYQDMPGLDTSIVEHKLPLKPNFPPIKQKLRRTRPDMALKIREEVKKQFDAGFLAVAKYPEWIANIVPVPKKDGKVRMCVDYRDLNRASPKDDFPLPHIDVLVDNTARFPIFSFMDGFSGYNQIKMSPQDMEKTTFITPWGTFCYKVMPFGLKNAGATYQRAMVALFHNMIHKEIEVYVDDMIAKSQTEEEHITDLQRLFARLRKYQLRLNPNKCTFGVRSGKLLGFVVSQKGIEVDPDKVKAIQNMPAPSTEKEVRGFLGRLNYISRFISHLTATCEPIFKLLRKDQVVEWNEECQGAFDKIKQYLQEPPVLMPPTPGRPLILYLHVLEKSMGCVLGQQDETGKKEHAIYYLSKKFTDIETRYSMLEKTCCALTWAARRLRQYMICHTTMLIAKMDPIKYIFEKPALTGRIARWQMLLSEYDIQYVAQKAIKGSVLAEHLAHQPVEDYQPIRFDFPDEDIMVLNEKIIGDDEGPEPGARWKLVFDGASNALGHGVGAVLISPRNTYTPLTARVLFDCTNNIAEYEACVMGLQAAIQLRIKILEVYGDSALVIYQVRGEWETRHPNLIPYRDYVEGLTEYFDEITFHHIPREENQLADALATLSSMYKVTWPNHVPLIEINRLEKPAYCLTIEDESNEKPWYHDIKNYLKKQEYPPGATNGDKRTLRRLASGFFLEGEVLYKRNYDLVLLRCVDRKEADRLIEEIHEGSFGTHANGHGMAKRILRAGYYWLTMEADCVNHVRKCHKCQIYADKIHMPSAHLNVLTSPWPFSMWGIDVIGMIEPKASNGHRFILVAIDYFTKWVEAASYANVSRQVVAKFIKKEIICRYGVPNKIITDNDSNLNNHTMKELCAEFKIKHHNSSPYRPKMNGAVEAANKNIQKIIQKMVETYKDWNEMLPFALHGYRTAVRTSTGATHFSLVYGMEAILPVEVEIPSLRVLMETKLEEAEWVQTRIDQLNLIEEKRMTALCHGQLYQQRFKRAYDKKVRPRQFKEGDLVLKVILPIHKDTRGKWTPNYEGPYVVKKAFSGGALILTTMDGEEFSLPVNSDAVKKYYA</sequence>
<gene>
    <name evidence="1" type="ORF">MILVUS5_LOCUS283</name>
</gene>
<accession>A0ACB0I7Q8</accession>
<evidence type="ECO:0000313" key="2">
    <source>
        <dbReference type="Proteomes" id="UP001177021"/>
    </source>
</evidence>
<comment type="caution">
    <text evidence="1">The sequence shown here is derived from an EMBL/GenBank/DDBJ whole genome shotgun (WGS) entry which is preliminary data.</text>
</comment>
<protein>
    <submittedName>
        <fullName evidence="1">Uncharacterized protein</fullName>
    </submittedName>
</protein>
<dbReference type="Proteomes" id="UP001177021">
    <property type="component" value="Unassembled WGS sequence"/>
</dbReference>
<organism evidence="1 2">
    <name type="scientific">Trifolium pratense</name>
    <name type="common">Red clover</name>
    <dbReference type="NCBI Taxonomy" id="57577"/>
    <lineage>
        <taxon>Eukaryota</taxon>
        <taxon>Viridiplantae</taxon>
        <taxon>Streptophyta</taxon>
        <taxon>Embryophyta</taxon>
        <taxon>Tracheophyta</taxon>
        <taxon>Spermatophyta</taxon>
        <taxon>Magnoliopsida</taxon>
        <taxon>eudicotyledons</taxon>
        <taxon>Gunneridae</taxon>
        <taxon>Pentapetalae</taxon>
        <taxon>rosids</taxon>
        <taxon>fabids</taxon>
        <taxon>Fabales</taxon>
        <taxon>Fabaceae</taxon>
        <taxon>Papilionoideae</taxon>
        <taxon>50 kb inversion clade</taxon>
        <taxon>NPAAA clade</taxon>
        <taxon>Hologalegina</taxon>
        <taxon>IRL clade</taxon>
        <taxon>Trifolieae</taxon>
        <taxon>Trifolium</taxon>
    </lineage>
</organism>
<dbReference type="EMBL" id="CASHSV030000001">
    <property type="protein sequence ID" value="CAJ2627935.1"/>
    <property type="molecule type" value="Genomic_DNA"/>
</dbReference>
<evidence type="ECO:0000313" key="1">
    <source>
        <dbReference type="EMBL" id="CAJ2627935.1"/>
    </source>
</evidence>
<proteinExistence type="predicted"/>
<keyword evidence="2" id="KW-1185">Reference proteome</keyword>